<dbReference type="PROSITE" id="PS50835">
    <property type="entry name" value="IG_LIKE"/>
    <property type="match status" value="1"/>
</dbReference>
<protein>
    <recommendedName>
        <fullName evidence="4">ribonuclease H</fullName>
        <ecNumber evidence="4">3.1.26.4</ecNumber>
    </recommendedName>
</protein>
<dbReference type="GO" id="GO:1902902">
    <property type="term" value="P:negative regulation of autophagosome assembly"/>
    <property type="evidence" value="ECO:0007669"/>
    <property type="project" value="TreeGrafter"/>
</dbReference>
<dbReference type="EMBL" id="JAUCMX010000025">
    <property type="protein sequence ID" value="KAK3510588.1"/>
    <property type="molecule type" value="Genomic_DNA"/>
</dbReference>
<comment type="similarity">
    <text evidence="2">Belongs to the TMEM39 family.</text>
</comment>
<gene>
    <name evidence="12" type="ORF">QTP70_011557</name>
</gene>
<evidence type="ECO:0000256" key="2">
    <source>
        <dbReference type="ARBA" id="ARBA00010737"/>
    </source>
</evidence>
<dbReference type="InterPro" id="IPR036179">
    <property type="entry name" value="Ig-like_dom_sf"/>
</dbReference>
<dbReference type="GO" id="GO:0005789">
    <property type="term" value="C:endoplasmic reticulum membrane"/>
    <property type="evidence" value="ECO:0007669"/>
    <property type="project" value="TreeGrafter"/>
</dbReference>
<dbReference type="InterPro" id="IPR043128">
    <property type="entry name" value="Rev_trsase/Diguanyl_cyclase"/>
</dbReference>
<feature type="domain" description="Reverse transcriptase" evidence="11">
    <location>
        <begin position="1"/>
        <end position="128"/>
    </location>
</feature>
<evidence type="ECO:0000256" key="8">
    <source>
        <dbReference type="SAM" id="MobiDB-lite"/>
    </source>
</evidence>
<feature type="transmembrane region" description="Helical" evidence="9">
    <location>
        <begin position="1169"/>
        <end position="1188"/>
    </location>
</feature>
<dbReference type="InterPro" id="IPR007110">
    <property type="entry name" value="Ig-like_dom"/>
</dbReference>
<organism evidence="12 13">
    <name type="scientific">Hemibagrus guttatus</name>
    <dbReference type="NCBI Taxonomy" id="175788"/>
    <lineage>
        <taxon>Eukaryota</taxon>
        <taxon>Metazoa</taxon>
        <taxon>Chordata</taxon>
        <taxon>Craniata</taxon>
        <taxon>Vertebrata</taxon>
        <taxon>Euteleostomi</taxon>
        <taxon>Actinopterygii</taxon>
        <taxon>Neopterygii</taxon>
        <taxon>Teleostei</taxon>
        <taxon>Ostariophysi</taxon>
        <taxon>Siluriformes</taxon>
        <taxon>Bagridae</taxon>
        <taxon>Hemibagrus</taxon>
    </lineage>
</organism>
<dbReference type="InterPro" id="IPR019397">
    <property type="entry name" value="Uncharacterised_TMEM39"/>
</dbReference>
<dbReference type="PANTHER" id="PTHR12995:SF3">
    <property type="entry name" value="TRANSMEMBRANE PROTEIN 39A"/>
    <property type="match status" value="1"/>
</dbReference>
<keyword evidence="5 9" id="KW-0812">Transmembrane</keyword>
<evidence type="ECO:0000256" key="4">
    <source>
        <dbReference type="ARBA" id="ARBA00012180"/>
    </source>
</evidence>
<dbReference type="PANTHER" id="PTHR12995">
    <property type="entry name" value="FI21814P1"/>
    <property type="match status" value="1"/>
</dbReference>
<feature type="transmembrane region" description="Helical" evidence="9">
    <location>
        <begin position="1039"/>
        <end position="1060"/>
    </location>
</feature>
<dbReference type="Pfam" id="PF10271">
    <property type="entry name" value="Tmp39"/>
    <property type="match status" value="1"/>
</dbReference>
<comment type="caution">
    <text evidence="12">The sequence shown here is derived from an EMBL/GenBank/DDBJ whole genome shotgun (WGS) entry which is preliminary data.</text>
</comment>
<feature type="transmembrane region" description="Helical" evidence="9">
    <location>
        <begin position="1072"/>
        <end position="1089"/>
    </location>
</feature>
<dbReference type="GO" id="GO:0004523">
    <property type="term" value="F:RNA-DNA hybrid ribonuclease activity"/>
    <property type="evidence" value="ECO:0007669"/>
    <property type="project" value="UniProtKB-EC"/>
</dbReference>
<keyword evidence="6 9" id="KW-1133">Transmembrane helix</keyword>
<feature type="transmembrane region" description="Helical" evidence="9">
    <location>
        <begin position="1200"/>
        <end position="1217"/>
    </location>
</feature>
<dbReference type="Gene3D" id="3.30.70.270">
    <property type="match status" value="1"/>
</dbReference>
<dbReference type="PROSITE" id="PS50878">
    <property type="entry name" value="RT_POL"/>
    <property type="match status" value="1"/>
</dbReference>
<dbReference type="AlphaFoldDB" id="A0AAE0UMB5"/>
<evidence type="ECO:0000259" key="11">
    <source>
        <dbReference type="PROSITE" id="PS50878"/>
    </source>
</evidence>
<dbReference type="Proteomes" id="UP001274896">
    <property type="component" value="Unassembled WGS sequence"/>
</dbReference>
<dbReference type="InterPro" id="IPR013783">
    <property type="entry name" value="Ig-like_fold"/>
</dbReference>
<evidence type="ECO:0000256" key="9">
    <source>
        <dbReference type="SAM" id="Phobius"/>
    </source>
</evidence>
<dbReference type="GO" id="GO:1901097">
    <property type="term" value="P:negative regulation of autophagosome maturation"/>
    <property type="evidence" value="ECO:0007669"/>
    <property type="project" value="TreeGrafter"/>
</dbReference>
<feature type="transmembrane region" description="Helical" evidence="9">
    <location>
        <begin position="831"/>
        <end position="850"/>
    </location>
</feature>
<comment type="subcellular location">
    <subcellularLocation>
        <location evidence="1">Membrane</location>
        <topology evidence="1">Multi-pass membrane protein</topology>
    </subcellularLocation>
</comment>
<name>A0AAE0UMB5_9TELE</name>
<feature type="transmembrane region" description="Helical" evidence="9">
    <location>
        <begin position="870"/>
        <end position="889"/>
    </location>
</feature>
<feature type="compositionally biased region" description="Gly residues" evidence="8">
    <location>
        <begin position="673"/>
        <end position="684"/>
    </location>
</feature>
<dbReference type="InterPro" id="IPR000477">
    <property type="entry name" value="RT_dom"/>
</dbReference>
<evidence type="ECO:0000256" key="5">
    <source>
        <dbReference type="ARBA" id="ARBA00022692"/>
    </source>
</evidence>
<feature type="transmembrane region" description="Helical" evidence="9">
    <location>
        <begin position="430"/>
        <end position="453"/>
    </location>
</feature>
<dbReference type="SUPFAM" id="SSF56672">
    <property type="entry name" value="DNA/RNA polymerases"/>
    <property type="match status" value="1"/>
</dbReference>
<keyword evidence="7 9" id="KW-0472">Membrane</keyword>
<feature type="transmembrane region" description="Helical" evidence="9">
    <location>
        <begin position="910"/>
        <end position="933"/>
    </location>
</feature>
<dbReference type="EC" id="3.1.26.4" evidence="4"/>
<dbReference type="Gene3D" id="2.60.40.10">
    <property type="entry name" value="Immunoglobulins"/>
    <property type="match status" value="1"/>
</dbReference>
<evidence type="ECO:0000259" key="10">
    <source>
        <dbReference type="PROSITE" id="PS50835"/>
    </source>
</evidence>
<feature type="domain" description="Ig-like" evidence="10">
    <location>
        <begin position="262"/>
        <end position="427"/>
    </location>
</feature>
<evidence type="ECO:0000256" key="7">
    <source>
        <dbReference type="ARBA" id="ARBA00023136"/>
    </source>
</evidence>
<evidence type="ECO:0000256" key="3">
    <source>
        <dbReference type="ARBA" id="ARBA00010879"/>
    </source>
</evidence>
<dbReference type="InterPro" id="IPR043502">
    <property type="entry name" value="DNA/RNA_pol_sf"/>
</dbReference>
<comment type="similarity">
    <text evidence="3">Belongs to the beta type-B retroviral polymerase family. HERV class-II K(HML-2) pol subfamily.</text>
</comment>
<keyword evidence="13" id="KW-1185">Reference proteome</keyword>
<sequence>MYERSRTVVRCAVGQTEEFNVEVGLHQGSALSPFLFAIVMDQLSEEVRQESPWTMMFADDIVICSESREQVEENLERWRFALERRGMKASRSKTEYMCVNEREGSGTVRLQGEEVKKVQEFKYLGSTVQSNGECGKEVKKRVQAGWNGWRKVWGVLCDRKISARIKGKVYRTVVRPAMLYGLETVSLRKRQESELEVAELKMLRFSLGVTRLDRIRNEYIRGTAHVGCLGDKVREARLRWFGHVQRRDSEYIGRRMLDMKLPAVFSVQVIVPQTQYSTGLFVPVTLRCDYSTSASLQNVLVTWLYKSFCRDPVVDYYSTAEVFALMDHSLLQEGSALKRVQGYQSALQLGQDPSNDCPDSQRTIRTVAQKHGANEPSLGPEYSGRRITIQNKADLVITEVMWWDNGVYVCSVDAAGDTSGFPNKDVKLIVYNWLTVIFLIIGAFLLIILLLVMQNRLMKEAQKAMSSWTNGQPLYAPLSTHSSAYQMNPMMYAGSASGKIPMSPIPPMPLPPPAHLVPTPVPMHVSMPGHMHMNMPPPSMHGRDSANKVLDYLEHQVRDMDVNNPMIPPPPAHMVHNVAFSPGPPSMLSGLDDGPASRRHHPGHSSGSSSYNRNRQPPPTRRSMTRSYSQEDVLDTRSQVAYRPRSRSREDLLESSRGYYDSSSEYNDRRAGGSRGGARGGSRGGAWSDHPPSYSEFEPGQKPTRRPERFSCTCVGSGAPFATRPNASHHAGIPRRRVDDVRASEGGLGLPRRGRAALGEEAVRTLELGAAGIALVVVLVVGTVQAGHARGPQGSESSNSSGLSAPPLTTLITPEPVRHCRIPELPLDSSLLFEFLLFLYLLVALFVQYINIYRTVWWYPHIHPAASTSLNFYLIDYHLAIFITVMLARRLVWTIVSEASQASPSSFVQYVLLIVARLSLLTLCGWILCWTLVNLFKTYSVLNLLFLGYPFGVYVPLCCFHQEGRTQQAPTDCSFSEQDGTDSSLQRPKDFLALVRENLREQFFSPAHVPTHTCPPSPELIRSEVEELKSDFNRRIKEVLFNSLFSAYYVAFLPLCFVQKTQYYDMRWSCEHLIMVWINAFVMLMSQLLPPSYCDLLHRSAAHLGRWQRLEHGSYSNAPQHTWSENTIWPQGVLVRHSRCLYKAVGPYNVALPSDVSHARFYFLFHKPLRILNLLIGIESSVVLYQLYSLLRSERWNHTLSLGLILFCNYYVLFKLLRDRIVLGKAYSYPLNSNSLGLKSQ</sequence>
<dbReference type="SUPFAM" id="SSF48726">
    <property type="entry name" value="Immunoglobulin"/>
    <property type="match status" value="1"/>
</dbReference>
<accession>A0AAE0UMB5</accession>
<reference evidence="12" key="1">
    <citation type="submission" date="2023-06" db="EMBL/GenBank/DDBJ databases">
        <title>Male Hemibagrus guttatus genome.</title>
        <authorList>
            <person name="Bian C."/>
        </authorList>
    </citation>
    <scope>NUCLEOTIDE SEQUENCE</scope>
    <source>
        <strain evidence="12">Male_cb2023</strain>
        <tissue evidence="12">Muscle</tissue>
    </source>
</reference>
<evidence type="ECO:0000256" key="1">
    <source>
        <dbReference type="ARBA" id="ARBA00004141"/>
    </source>
</evidence>
<evidence type="ECO:0000313" key="12">
    <source>
        <dbReference type="EMBL" id="KAK3510588.1"/>
    </source>
</evidence>
<dbReference type="Pfam" id="PF00078">
    <property type="entry name" value="RVT_1"/>
    <property type="match status" value="1"/>
</dbReference>
<proteinExistence type="inferred from homology"/>
<evidence type="ECO:0000256" key="6">
    <source>
        <dbReference type="ARBA" id="ARBA00022989"/>
    </source>
</evidence>
<feature type="region of interest" description="Disordered" evidence="8">
    <location>
        <begin position="567"/>
        <end position="711"/>
    </location>
</feature>
<evidence type="ECO:0000313" key="13">
    <source>
        <dbReference type="Proteomes" id="UP001274896"/>
    </source>
</evidence>